<dbReference type="OMA" id="KALFQNC"/>
<keyword evidence="3 5" id="KW-0063">Aspartyl esterase</keyword>
<dbReference type="UniPathway" id="UPA00545">
    <property type="reaction ID" value="UER00823"/>
</dbReference>
<dbReference type="PANTHER" id="PTHR31707">
    <property type="entry name" value="PECTINESTERASE"/>
    <property type="match status" value="1"/>
</dbReference>
<feature type="signal peptide" evidence="5">
    <location>
        <begin position="1"/>
        <end position="19"/>
    </location>
</feature>
<protein>
    <recommendedName>
        <fullName evidence="5">Pectinesterase</fullName>
        <ecNumber evidence="5">3.1.1.11</ecNumber>
    </recommendedName>
</protein>
<evidence type="ECO:0000259" key="6">
    <source>
        <dbReference type="Pfam" id="PF01095"/>
    </source>
</evidence>
<dbReference type="GO" id="GO:0045490">
    <property type="term" value="P:pectin catabolic process"/>
    <property type="evidence" value="ECO:0007669"/>
    <property type="project" value="UniProtKB-UniRule"/>
</dbReference>
<dbReference type="OrthoDB" id="1936831at2759"/>
<dbReference type="InterPro" id="IPR012334">
    <property type="entry name" value="Pectin_lyas_fold"/>
</dbReference>
<sequence length="332" mass="36770">MPILTILFVLLLSIQGFSTIQFDVIVDRDGSGNFTKISDAISSAPNLSSRHYYIQIRAGVYVENIFIEDHKTNIVLIGEGMDNTIISGNRSFAGGFRTYQSATVGIRGDGFVAQDITFENVAGPNNMQAVALMSESNSSAYYKCRFLGYQDTLYAKIGRQFYRECEIYGTIDFIFGDAAVVLQNSKIYARRPLLGQSNTITAQGRDSSTGGGGISIHNCTIMAASNLSQVETYLGRPWKKFSRTIVLQSQLDGIINPRGWSEWEGRASGLDTLYYGEYQNRGPGADTKDRVKWPGYRILTSSTEAAKFTVREFIQGNTWIPLTGIPFLPDLI</sequence>
<dbReference type="InterPro" id="IPR011050">
    <property type="entry name" value="Pectin_lyase_fold/virulence"/>
</dbReference>
<feature type="domain" description="Pectinesterase catalytic" evidence="6">
    <location>
        <begin position="23"/>
        <end position="317"/>
    </location>
</feature>
<evidence type="ECO:0000256" key="2">
    <source>
        <dbReference type="ARBA" id="ARBA00022801"/>
    </source>
</evidence>
<keyword evidence="8" id="KW-1185">Reference proteome</keyword>
<dbReference type="GO" id="GO:0042545">
    <property type="term" value="P:cell wall modification"/>
    <property type="evidence" value="ECO:0007669"/>
    <property type="project" value="UniProtKB-UniRule"/>
</dbReference>
<proteinExistence type="predicted"/>
<dbReference type="AlphaFoldDB" id="A0A834YFV1"/>
<feature type="active site" evidence="4">
    <location>
        <position position="172"/>
    </location>
</feature>
<evidence type="ECO:0000256" key="4">
    <source>
        <dbReference type="PROSITE-ProRule" id="PRU10040"/>
    </source>
</evidence>
<evidence type="ECO:0000313" key="8">
    <source>
        <dbReference type="Proteomes" id="UP000655225"/>
    </source>
</evidence>
<dbReference type="Gene3D" id="2.160.20.10">
    <property type="entry name" value="Single-stranded right-handed beta-helix, Pectin lyase-like"/>
    <property type="match status" value="1"/>
</dbReference>
<feature type="chain" id="PRO_5033110149" description="Pectinesterase" evidence="5">
    <location>
        <begin position="20"/>
        <end position="332"/>
    </location>
</feature>
<dbReference type="Proteomes" id="UP000655225">
    <property type="component" value="Unassembled WGS sequence"/>
</dbReference>
<dbReference type="EC" id="3.1.1.11" evidence="5"/>
<comment type="pathway">
    <text evidence="1 5">Glycan metabolism; pectin degradation; 2-dehydro-3-deoxy-D-gluconate from pectin: step 1/5.</text>
</comment>
<dbReference type="InterPro" id="IPR033131">
    <property type="entry name" value="Pectinesterase_Asp_AS"/>
</dbReference>
<evidence type="ECO:0000256" key="3">
    <source>
        <dbReference type="ARBA" id="ARBA00023085"/>
    </source>
</evidence>
<name>A0A834YFV1_TETSI</name>
<evidence type="ECO:0000313" key="7">
    <source>
        <dbReference type="EMBL" id="KAF8387669.1"/>
    </source>
</evidence>
<dbReference type="InterPro" id="IPR000070">
    <property type="entry name" value="Pectinesterase_cat"/>
</dbReference>
<keyword evidence="5" id="KW-0732">Signal</keyword>
<dbReference type="PROSITE" id="PS00503">
    <property type="entry name" value="PECTINESTERASE_2"/>
    <property type="match status" value="1"/>
</dbReference>
<reference evidence="7 8" key="1">
    <citation type="submission" date="2020-04" db="EMBL/GenBank/DDBJ databases">
        <title>Plant Genome Project.</title>
        <authorList>
            <person name="Zhang R.-G."/>
        </authorList>
    </citation>
    <scope>NUCLEOTIDE SEQUENCE [LARGE SCALE GENOMIC DNA]</scope>
    <source>
        <strain evidence="7">YNK0</strain>
        <tissue evidence="7">Leaf</tissue>
    </source>
</reference>
<gene>
    <name evidence="7" type="ORF">HHK36_026323</name>
</gene>
<evidence type="ECO:0000256" key="1">
    <source>
        <dbReference type="ARBA" id="ARBA00005184"/>
    </source>
</evidence>
<dbReference type="FunFam" id="2.160.20.10:FF:000001">
    <property type="entry name" value="Pectinesterase"/>
    <property type="match status" value="1"/>
</dbReference>
<organism evidence="7 8">
    <name type="scientific">Tetracentron sinense</name>
    <name type="common">Spur-leaf</name>
    <dbReference type="NCBI Taxonomy" id="13715"/>
    <lineage>
        <taxon>Eukaryota</taxon>
        <taxon>Viridiplantae</taxon>
        <taxon>Streptophyta</taxon>
        <taxon>Embryophyta</taxon>
        <taxon>Tracheophyta</taxon>
        <taxon>Spermatophyta</taxon>
        <taxon>Magnoliopsida</taxon>
        <taxon>Trochodendrales</taxon>
        <taxon>Trochodendraceae</taxon>
        <taxon>Tetracentron</taxon>
    </lineage>
</organism>
<keyword evidence="2 5" id="KW-0378">Hydrolase</keyword>
<dbReference type="GO" id="GO:0030599">
    <property type="term" value="F:pectinesterase activity"/>
    <property type="evidence" value="ECO:0007669"/>
    <property type="project" value="UniProtKB-UniRule"/>
</dbReference>
<accession>A0A834YFV1</accession>
<dbReference type="Pfam" id="PF01095">
    <property type="entry name" value="Pectinesterase"/>
    <property type="match status" value="1"/>
</dbReference>
<evidence type="ECO:0000256" key="5">
    <source>
        <dbReference type="RuleBase" id="RU000589"/>
    </source>
</evidence>
<comment type="caution">
    <text evidence="7">The sequence shown here is derived from an EMBL/GenBank/DDBJ whole genome shotgun (WGS) entry which is preliminary data.</text>
</comment>
<comment type="catalytic activity">
    <reaction evidence="5">
        <text>[(1-&gt;4)-alpha-D-galacturonosyl methyl ester](n) + n H2O = [(1-&gt;4)-alpha-D-galacturonosyl](n) + n methanol + n H(+)</text>
        <dbReference type="Rhea" id="RHEA:22380"/>
        <dbReference type="Rhea" id="RHEA-COMP:14570"/>
        <dbReference type="Rhea" id="RHEA-COMP:14573"/>
        <dbReference type="ChEBI" id="CHEBI:15377"/>
        <dbReference type="ChEBI" id="CHEBI:15378"/>
        <dbReference type="ChEBI" id="CHEBI:17790"/>
        <dbReference type="ChEBI" id="CHEBI:140522"/>
        <dbReference type="ChEBI" id="CHEBI:140523"/>
        <dbReference type="EC" id="3.1.1.11"/>
    </reaction>
</comment>
<dbReference type="EMBL" id="JABCRI010000020">
    <property type="protein sequence ID" value="KAF8387669.1"/>
    <property type="molecule type" value="Genomic_DNA"/>
</dbReference>
<dbReference type="SUPFAM" id="SSF51126">
    <property type="entry name" value="Pectin lyase-like"/>
    <property type="match status" value="1"/>
</dbReference>